<evidence type="ECO:0000313" key="1">
    <source>
        <dbReference type="EMBL" id="KAJ2789327.1"/>
    </source>
</evidence>
<keyword evidence="2" id="KW-1185">Reference proteome</keyword>
<evidence type="ECO:0000313" key="2">
    <source>
        <dbReference type="Proteomes" id="UP001140094"/>
    </source>
</evidence>
<protein>
    <submittedName>
        <fullName evidence="1">Uncharacterized protein</fullName>
    </submittedName>
</protein>
<gene>
    <name evidence="1" type="ORF">H4R20_007201</name>
</gene>
<name>A0A9W8LPG2_9FUNG</name>
<proteinExistence type="predicted"/>
<feature type="non-terminal residue" evidence="1">
    <location>
        <position position="183"/>
    </location>
</feature>
<dbReference type="EMBL" id="JANBUO010003834">
    <property type="protein sequence ID" value="KAJ2789327.1"/>
    <property type="molecule type" value="Genomic_DNA"/>
</dbReference>
<accession>A0A9W8LPG2</accession>
<dbReference type="AlphaFoldDB" id="A0A9W8LPG2"/>
<organism evidence="1 2">
    <name type="scientific">Coemansia guatemalensis</name>
    <dbReference type="NCBI Taxonomy" id="2761395"/>
    <lineage>
        <taxon>Eukaryota</taxon>
        <taxon>Fungi</taxon>
        <taxon>Fungi incertae sedis</taxon>
        <taxon>Zoopagomycota</taxon>
        <taxon>Kickxellomycotina</taxon>
        <taxon>Kickxellomycetes</taxon>
        <taxon>Kickxellales</taxon>
        <taxon>Kickxellaceae</taxon>
        <taxon>Coemansia</taxon>
    </lineage>
</organism>
<comment type="caution">
    <text evidence="1">The sequence shown here is derived from an EMBL/GenBank/DDBJ whole genome shotgun (WGS) entry which is preliminary data.</text>
</comment>
<dbReference type="Proteomes" id="UP001140094">
    <property type="component" value="Unassembled WGS sequence"/>
</dbReference>
<reference evidence="1" key="1">
    <citation type="submission" date="2022-07" db="EMBL/GenBank/DDBJ databases">
        <title>Phylogenomic reconstructions and comparative analyses of Kickxellomycotina fungi.</title>
        <authorList>
            <person name="Reynolds N.K."/>
            <person name="Stajich J.E."/>
            <person name="Barry K."/>
            <person name="Grigoriev I.V."/>
            <person name="Crous P."/>
            <person name="Smith M.E."/>
        </authorList>
    </citation>
    <scope>NUCLEOTIDE SEQUENCE</scope>
    <source>
        <strain evidence="1">NRRL 1565</strain>
    </source>
</reference>
<sequence length="183" mass="20255">MSFPGPHDTPTKRVQNNITARPLVLGQNRMDIGNAGQDTRLVDITSAHNNVQYERAHAYMDPMIFGPENVPPAPNAISNSGKEPSLSLVVTTPVHCRRIVNVADKGASVNDLDRNQRRNRIAGDLVGRVEYVPLETLNDSFNLLERYDSFEANSGNLFDDVARLAPEITATGLKYPSEKDDKR</sequence>